<organism evidence="1 2">
    <name type="scientific">Pseudooceanicola nanhaiensis</name>
    <dbReference type="NCBI Taxonomy" id="375761"/>
    <lineage>
        <taxon>Bacteria</taxon>
        <taxon>Pseudomonadati</taxon>
        <taxon>Pseudomonadota</taxon>
        <taxon>Alphaproteobacteria</taxon>
        <taxon>Rhodobacterales</taxon>
        <taxon>Paracoccaceae</taxon>
        <taxon>Pseudooceanicola</taxon>
    </lineage>
</organism>
<dbReference type="Proteomes" id="UP000649829">
    <property type="component" value="Unassembled WGS sequence"/>
</dbReference>
<dbReference type="AlphaFoldDB" id="A0A917SK75"/>
<protein>
    <submittedName>
        <fullName evidence="1">Uncharacterized protein</fullName>
    </submittedName>
</protein>
<accession>A0A917SK75</accession>
<evidence type="ECO:0000313" key="2">
    <source>
        <dbReference type="Proteomes" id="UP000649829"/>
    </source>
</evidence>
<reference evidence="1" key="1">
    <citation type="journal article" date="2014" name="Int. J. Syst. Evol. Microbiol.">
        <title>Complete genome sequence of Corynebacterium casei LMG S-19264T (=DSM 44701T), isolated from a smear-ripened cheese.</title>
        <authorList>
            <consortium name="US DOE Joint Genome Institute (JGI-PGF)"/>
            <person name="Walter F."/>
            <person name="Albersmeier A."/>
            <person name="Kalinowski J."/>
            <person name="Ruckert C."/>
        </authorList>
    </citation>
    <scope>NUCLEOTIDE SEQUENCE</scope>
    <source>
        <strain evidence="1">CGMCC 1.6293</strain>
    </source>
</reference>
<keyword evidence="2" id="KW-1185">Reference proteome</keyword>
<dbReference type="RefSeq" id="WP_028285313.1">
    <property type="nucleotide sequence ID" value="NZ_JAYMDU010000001.1"/>
</dbReference>
<evidence type="ECO:0000313" key="1">
    <source>
        <dbReference type="EMBL" id="GGL84996.1"/>
    </source>
</evidence>
<gene>
    <name evidence="1" type="ORF">GCM10011534_03570</name>
</gene>
<comment type="caution">
    <text evidence="1">The sequence shown here is derived from an EMBL/GenBank/DDBJ whole genome shotgun (WGS) entry which is preliminary data.</text>
</comment>
<proteinExistence type="predicted"/>
<dbReference type="EMBL" id="BMLF01000001">
    <property type="protein sequence ID" value="GGL84996.1"/>
    <property type="molecule type" value="Genomic_DNA"/>
</dbReference>
<name>A0A917SK75_9RHOB</name>
<sequence length="67" mass="6604">MDTGARTFVTSLLWALGGLLVMAGAGLAFTGALTIGGGLAAVNAVPGRIGHAACERLGATIGWGRHV</sequence>
<reference evidence="1" key="2">
    <citation type="submission" date="2020-09" db="EMBL/GenBank/DDBJ databases">
        <authorList>
            <person name="Sun Q."/>
            <person name="Zhou Y."/>
        </authorList>
    </citation>
    <scope>NUCLEOTIDE SEQUENCE</scope>
    <source>
        <strain evidence="1">CGMCC 1.6293</strain>
    </source>
</reference>